<feature type="transmembrane region" description="Helical" evidence="1">
    <location>
        <begin position="35"/>
        <end position="53"/>
    </location>
</feature>
<protein>
    <submittedName>
        <fullName evidence="2">Uncharacterized protein</fullName>
    </submittedName>
</protein>
<organism evidence="2 3">
    <name type="scientific">Streptomyces lateritius</name>
    <dbReference type="NCBI Taxonomy" id="67313"/>
    <lineage>
        <taxon>Bacteria</taxon>
        <taxon>Bacillati</taxon>
        <taxon>Actinomycetota</taxon>
        <taxon>Actinomycetes</taxon>
        <taxon>Kitasatosporales</taxon>
        <taxon>Streptomycetaceae</taxon>
        <taxon>Streptomyces</taxon>
    </lineage>
</organism>
<evidence type="ECO:0000313" key="3">
    <source>
        <dbReference type="Proteomes" id="UP001603013"/>
    </source>
</evidence>
<keyword evidence="1" id="KW-0472">Membrane</keyword>
<dbReference type="EMBL" id="JBIBSM010000010">
    <property type="protein sequence ID" value="MFF8278528.1"/>
    <property type="molecule type" value="Genomic_DNA"/>
</dbReference>
<sequence>MAAASWGLLGYIEGGCEQGPRGGCVAADGYEWRGWVFFLSAMPTFFVVGTGLTADRWPPALGVAAGGAACGLYTLAQGRTMPHLVTAVVLCALAVMAPAFVWRRRRAARPE</sequence>
<name>A0ABW6YFA8_9ACTN</name>
<comment type="caution">
    <text evidence="2">The sequence shown here is derived from an EMBL/GenBank/DDBJ whole genome shotgun (WGS) entry which is preliminary data.</text>
</comment>
<evidence type="ECO:0000313" key="2">
    <source>
        <dbReference type="EMBL" id="MFF8278528.1"/>
    </source>
</evidence>
<dbReference type="RefSeq" id="WP_391935647.1">
    <property type="nucleotide sequence ID" value="NZ_JBIBSM010000010.1"/>
</dbReference>
<proteinExistence type="predicted"/>
<evidence type="ECO:0000256" key="1">
    <source>
        <dbReference type="SAM" id="Phobius"/>
    </source>
</evidence>
<dbReference type="Proteomes" id="UP001603013">
    <property type="component" value="Unassembled WGS sequence"/>
</dbReference>
<gene>
    <name evidence="2" type="ORF">ACF05T_20840</name>
</gene>
<keyword evidence="1" id="KW-1133">Transmembrane helix</keyword>
<keyword evidence="1" id="KW-0812">Transmembrane</keyword>
<reference evidence="2 3" key="1">
    <citation type="submission" date="2024-10" db="EMBL/GenBank/DDBJ databases">
        <title>The Natural Products Discovery Center: Release of the First 8490 Sequenced Strains for Exploring Actinobacteria Biosynthetic Diversity.</title>
        <authorList>
            <person name="Kalkreuter E."/>
            <person name="Kautsar S.A."/>
            <person name="Yang D."/>
            <person name="Bader C.D."/>
            <person name="Teijaro C.N."/>
            <person name="Fluegel L."/>
            <person name="Davis C.M."/>
            <person name="Simpson J.R."/>
            <person name="Lauterbach L."/>
            <person name="Steele A.D."/>
            <person name="Gui C."/>
            <person name="Meng S."/>
            <person name="Li G."/>
            <person name="Viehrig K."/>
            <person name="Ye F."/>
            <person name="Su P."/>
            <person name="Kiefer A.F."/>
            <person name="Nichols A."/>
            <person name="Cepeda A.J."/>
            <person name="Yan W."/>
            <person name="Fan B."/>
            <person name="Jiang Y."/>
            <person name="Adhikari A."/>
            <person name="Zheng C.-J."/>
            <person name="Schuster L."/>
            <person name="Cowan T.M."/>
            <person name="Smanski M.J."/>
            <person name="Chevrette M.G."/>
            <person name="De Carvalho L.P.S."/>
            <person name="Shen B."/>
        </authorList>
    </citation>
    <scope>NUCLEOTIDE SEQUENCE [LARGE SCALE GENOMIC DNA]</scope>
    <source>
        <strain evidence="2 3">NPDC015755</strain>
    </source>
</reference>
<feature type="transmembrane region" description="Helical" evidence="1">
    <location>
        <begin position="82"/>
        <end position="102"/>
    </location>
</feature>
<feature type="transmembrane region" description="Helical" evidence="1">
    <location>
        <begin position="60"/>
        <end position="76"/>
    </location>
</feature>
<accession>A0ABW6YFA8</accession>
<keyword evidence="3" id="KW-1185">Reference proteome</keyword>